<evidence type="ECO:0000313" key="11">
    <source>
        <dbReference type="EMBL" id="MBR7621507.1"/>
    </source>
</evidence>
<organism evidence="11 12">
    <name type="scientific">Phenylobacterium glaciei</name>
    <dbReference type="NCBI Taxonomy" id="2803784"/>
    <lineage>
        <taxon>Bacteria</taxon>
        <taxon>Pseudomonadati</taxon>
        <taxon>Pseudomonadota</taxon>
        <taxon>Alphaproteobacteria</taxon>
        <taxon>Caulobacterales</taxon>
        <taxon>Caulobacteraceae</taxon>
        <taxon>Phenylobacterium</taxon>
    </lineage>
</organism>
<dbReference type="PANTHER" id="PTHR43304">
    <property type="entry name" value="PHYTOCHROME-LIKE PROTEIN CPH1"/>
    <property type="match status" value="1"/>
</dbReference>
<dbReference type="InterPro" id="IPR001789">
    <property type="entry name" value="Sig_transdc_resp-reg_receiver"/>
</dbReference>
<dbReference type="InterPro" id="IPR052162">
    <property type="entry name" value="Sensor_kinase/Photoreceptor"/>
</dbReference>
<evidence type="ECO:0000259" key="8">
    <source>
        <dbReference type="PROSITE" id="PS50110"/>
    </source>
</evidence>
<dbReference type="SUPFAM" id="SSF47384">
    <property type="entry name" value="Homodimeric domain of signal transducing histidine kinase"/>
    <property type="match status" value="1"/>
</dbReference>
<evidence type="ECO:0000259" key="7">
    <source>
        <dbReference type="PROSITE" id="PS50109"/>
    </source>
</evidence>
<dbReference type="EC" id="2.7.13.3" evidence="2"/>
<comment type="caution">
    <text evidence="11">The sequence shown here is derived from an EMBL/GenBank/DDBJ whole genome shotgun (WGS) entry which is preliminary data.</text>
</comment>
<feature type="domain" description="Response regulatory" evidence="8">
    <location>
        <begin position="812"/>
        <end position="927"/>
    </location>
</feature>
<dbReference type="SMART" id="SM00388">
    <property type="entry name" value="HisKA"/>
    <property type="match status" value="1"/>
</dbReference>
<dbReference type="CDD" id="cd18161">
    <property type="entry name" value="REC_hyHK_blue-like"/>
    <property type="match status" value="1"/>
</dbReference>
<dbReference type="NCBIfam" id="TIGR00229">
    <property type="entry name" value="sensory_box"/>
    <property type="match status" value="2"/>
</dbReference>
<dbReference type="RefSeq" id="WP_215343027.1">
    <property type="nucleotide sequence ID" value="NZ_JAGSGD010000002.1"/>
</dbReference>
<keyword evidence="4" id="KW-0808">Transferase</keyword>
<dbReference type="Pfam" id="PF00512">
    <property type="entry name" value="HisKA"/>
    <property type="match status" value="1"/>
</dbReference>
<dbReference type="Pfam" id="PF08447">
    <property type="entry name" value="PAS_3"/>
    <property type="match status" value="1"/>
</dbReference>
<evidence type="ECO:0000259" key="10">
    <source>
        <dbReference type="PROSITE" id="PS50113"/>
    </source>
</evidence>
<dbReference type="SMART" id="SM00387">
    <property type="entry name" value="HATPase_c"/>
    <property type="match status" value="1"/>
</dbReference>
<dbReference type="CDD" id="cd00130">
    <property type="entry name" value="PAS"/>
    <property type="match status" value="2"/>
</dbReference>
<dbReference type="PANTHER" id="PTHR43304:SF1">
    <property type="entry name" value="PAC DOMAIN-CONTAINING PROTEIN"/>
    <property type="match status" value="1"/>
</dbReference>
<dbReference type="Gene3D" id="3.30.565.10">
    <property type="entry name" value="Histidine kinase-like ATPase, C-terminal domain"/>
    <property type="match status" value="1"/>
</dbReference>
<dbReference type="PRINTS" id="PR00344">
    <property type="entry name" value="BCTRLSENSOR"/>
</dbReference>
<evidence type="ECO:0000256" key="2">
    <source>
        <dbReference type="ARBA" id="ARBA00012438"/>
    </source>
</evidence>
<dbReference type="SMART" id="SM00086">
    <property type="entry name" value="PAC"/>
    <property type="match status" value="4"/>
</dbReference>
<dbReference type="SMART" id="SM00091">
    <property type="entry name" value="PAS"/>
    <property type="match status" value="3"/>
</dbReference>
<evidence type="ECO:0000256" key="6">
    <source>
        <dbReference type="PROSITE-ProRule" id="PRU00169"/>
    </source>
</evidence>
<evidence type="ECO:0000256" key="5">
    <source>
        <dbReference type="ARBA" id="ARBA00022777"/>
    </source>
</evidence>
<dbReference type="InterPro" id="IPR003594">
    <property type="entry name" value="HATPase_dom"/>
</dbReference>
<dbReference type="Pfam" id="PF00072">
    <property type="entry name" value="Response_reg"/>
    <property type="match status" value="1"/>
</dbReference>
<keyword evidence="3 6" id="KW-0597">Phosphoprotein</keyword>
<evidence type="ECO:0000256" key="3">
    <source>
        <dbReference type="ARBA" id="ARBA00022553"/>
    </source>
</evidence>
<dbReference type="SUPFAM" id="SSF52172">
    <property type="entry name" value="CheY-like"/>
    <property type="match status" value="1"/>
</dbReference>
<evidence type="ECO:0000259" key="9">
    <source>
        <dbReference type="PROSITE" id="PS50112"/>
    </source>
</evidence>
<dbReference type="SUPFAM" id="SSF55785">
    <property type="entry name" value="PYP-like sensor domain (PAS domain)"/>
    <property type="match status" value="4"/>
</dbReference>
<feature type="domain" description="PAC" evidence="10">
    <location>
        <begin position="362"/>
        <end position="414"/>
    </location>
</feature>
<dbReference type="InterPro" id="IPR000014">
    <property type="entry name" value="PAS"/>
</dbReference>
<feature type="domain" description="PAS" evidence="9">
    <location>
        <begin position="426"/>
        <end position="496"/>
    </location>
</feature>
<dbReference type="InterPro" id="IPR036890">
    <property type="entry name" value="HATPase_C_sf"/>
</dbReference>
<name>A0A941D427_9CAUL</name>
<feature type="domain" description="PAS" evidence="9">
    <location>
        <begin position="289"/>
        <end position="348"/>
    </location>
</feature>
<dbReference type="Proteomes" id="UP000622580">
    <property type="component" value="Unassembled WGS sequence"/>
</dbReference>
<evidence type="ECO:0000313" key="12">
    <source>
        <dbReference type="Proteomes" id="UP000622580"/>
    </source>
</evidence>
<gene>
    <name evidence="11" type="ORF">JKL49_19100</name>
</gene>
<comment type="catalytic activity">
    <reaction evidence="1">
        <text>ATP + protein L-histidine = ADP + protein N-phospho-L-histidine.</text>
        <dbReference type="EC" id="2.7.13.3"/>
    </reaction>
</comment>
<dbReference type="Gene3D" id="3.40.50.2300">
    <property type="match status" value="1"/>
</dbReference>
<dbReference type="InterPro" id="IPR004358">
    <property type="entry name" value="Sig_transdc_His_kin-like_C"/>
</dbReference>
<dbReference type="PROSITE" id="PS50113">
    <property type="entry name" value="PAC"/>
    <property type="match status" value="3"/>
</dbReference>
<proteinExistence type="predicted"/>
<dbReference type="InterPro" id="IPR036097">
    <property type="entry name" value="HisK_dim/P_sf"/>
</dbReference>
<dbReference type="InterPro" id="IPR003661">
    <property type="entry name" value="HisK_dim/P_dom"/>
</dbReference>
<protein>
    <recommendedName>
        <fullName evidence="2">histidine kinase</fullName>
        <ecNumber evidence="2">2.7.13.3</ecNumber>
    </recommendedName>
</protein>
<dbReference type="InterPro" id="IPR013656">
    <property type="entry name" value="PAS_4"/>
</dbReference>
<dbReference type="CDD" id="cd00082">
    <property type="entry name" value="HisKA"/>
    <property type="match status" value="1"/>
</dbReference>
<dbReference type="FunFam" id="3.30.450.20:FF:000099">
    <property type="entry name" value="Sensory box sensor histidine kinase"/>
    <property type="match status" value="1"/>
</dbReference>
<dbReference type="Pfam" id="PF08448">
    <property type="entry name" value="PAS_4"/>
    <property type="match status" value="2"/>
</dbReference>
<dbReference type="SMART" id="SM00448">
    <property type="entry name" value="REC"/>
    <property type="match status" value="1"/>
</dbReference>
<feature type="modified residue" description="4-aspartylphosphate" evidence="6">
    <location>
        <position position="862"/>
    </location>
</feature>
<feature type="domain" description="PAC" evidence="10">
    <location>
        <begin position="114"/>
        <end position="168"/>
    </location>
</feature>
<feature type="domain" description="Histidine kinase" evidence="7">
    <location>
        <begin position="565"/>
        <end position="790"/>
    </location>
</feature>
<dbReference type="Gene3D" id="2.10.70.100">
    <property type="match status" value="1"/>
</dbReference>
<dbReference type="EMBL" id="JAGSGD010000002">
    <property type="protein sequence ID" value="MBR7621507.1"/>
    <property type="molecule type" value="Genomic_DNA"/>
</dbReference>
<dbReference type="InterPro" id="IPR005467">
    <property type="entry name" value="His_kinase_dom"/>
</dbReference>
<dbReference type="Gene3D" id="3.30.450.20">
    <property type="entry name" value="PAS domain"/>
    <property type="match status" value="4"/>
</dbReference>
<dbReference type="InterPro" id="IPR035965">
    <property type="entry name" value="PAS-like_dom_sf"/>
</dbReference>
<feature type="domain" description="PAC" evidence="10">
    <location>
        <begin position="235"/>
        <end position="288"/>
    </location>
</feature>
<dbReference type="Gene3D" id="1.10.287.130">
    <property type="match status" value="1"/>
</dbReference>
<keyword evidence="5" id="KW-0418">Kinase</keyword>
<dbReference type="GO" id="GO:0000155">
    <property type="term" value="F:phosphorelay sensor kinase activity"/>
    <property type="evidence" value="ECO:0007669"/>
    <property type="project" value="InterPro"/>
</dbReference>
<reference evidence="11" key="1">
    <citation type="submission" date="2021-04" db="EMBL/GenBank/DDBJ databases">
        <title>Draft genome assembly of strain Phenylobacterium sp. 20VBR1 using MiniION and Illumina platforms.</title>
        <authorList>
            <person name="Thomas F.A."/>
            <person name="Krishnan K.P."/>
            <person name="Sinha R.K."/>
        </authorList>
    </citation>
    <scope>NUCLEOTIDE SEQUENCE</scope>
    <source>
        <strain evidence="11">20VBR1</strain>
    </source>
</reference>
<dbReference type="InterPro" id="IPR013655">
    <property type="entry name" value="PAS_fold_3"/>
</dbReference>
<dbReference type="AlphaFoldDB" id="A0A941D427"/>
<evidence type="ECO:0000256" key="1">
    <source>
        <dbReference type="ARBA" id="ARBA00000085"/>
    </source>
</evidence>
<dbReference type="PROSITE" id="PS50110">
    <property type="entry name" value="RESPONSE_REGULATORY"/>
    <property type="match status" value="1"/>
</dbReference>
<dbReference type="InterPro" id="IPR001610">
    <property type="entry name" value="PAC"/>
</dbReference>
<dbReference type="InterPro" id="IPR000700">
    <property type="entry name" value="PAS-assoc_C"/>
</dbReference>
<dbReference type="PROSITE" id="PS50109">
    <property type="entry name" value="HIS_KIN"/>
    <property type="match status" value="1"/>
</dbReference>
<dbReference type="PROSITE" id="PS50112">
    <property type="entry name" value="PAS"/>
    <property type="match status" value="2"/>
</dbReference>
<accession>A0A941D427</accession>
<sequence length="929" mass="101686">MSARDLPGTEWPRGGGETGALIRAFDWSATSLGAISGWPQSLKTATDILLQSPVPIVMLWGVDGVMIYNDAYSVFAGGRHPALLGSRVLEGWPEVAEFNANVMKVGLAGGTLAYRKTSLVLHRHGAPEEVFLDLDYSPVLDESGAPAGVLAIVFDITERVRADERLQIAQRAGRVGAFEWYPETGRLDVSDEYRRIWGFGPDVEVNQDLLVSLVEVQDRGVTGPARLASGGNPLEYAEYRITRPDTGEVRWLGRRGEVLPAEENAPPRYIGVSFDITDMKAAEAALRDSDERFRTLTETMPGFAWSAHPTGALDYATQQWLSYSGLSLEQTVADGWLNAIHPEDLERVAGVWTACVASGDPYNIEFRLRRHDGTYRWFLVRGLPVRDEAGAISRWVGAAAEVEEIVEAREVQASHQQALEEEVETRTRERDRIWNVSRDLLLVTDNSGVVLSANPAWTASLGWSEADLAGRTTEWLQHPDDRARSQAETATIAEGQPTQRFENRFQHKAGDYRWLSWTAVSDEGLIYCVARDVTADKEGEARLREAEDALRQAQKMEAVGQLTGGIAHDFNNLLTGIIGSLDLIQRRIDDGRFADINRFMDAATTSAGRAAALTHRLLAFARRQSLDPKAVDVNSLVDSMGDLLRRTLGEQVELAIALAPDAWPAFGDAGQLENAVLNLAINARDAMPSGGKLTIETANTHLDIGYASRHEDLKPGDYTVLSVSDTGVGMTAEVIAKAFDPFFTTKPIGQGTGLGLSMIYGFARQSGGHARIYSEVGQGSTVRLYLPRFIGEAQVDDENQLRPDLPRGAGETVLVVEDDAAVRLLVVEVLSELGYAAIEAHDGQAALPILQSNQRIDLLVSDVGLPGLNGRQVAEIGRQHRPDLKVLFVTGYAENAAIRSGFLDAEMEMITKPFALDQLAAKIREMIER</sequence>
<keyword evidence="12" id="KW-1185">Reference proteome</keyword>
<evidence type="ECO:0000256" key="4">
    <source>
        <dbReference type="ARBA" id="ARBA00022679"/>
    </source>
</evidence>
<dbReference type="InterPro" id="IPR011006">
    <property type="entry name" value="CheY-like_superfamily"/>
</dbReference>
<dbReference type="CDD" id="cd16919">
    <property type="entry name" value="HATPase_CckA-like"/>
    <property type="match status" value="1"/>
</dbReference>
<dbReference type="Pfam" id="PF02518">
    <property type="entry name" value="HATPase_c"/>
    <property type="match status" value="1"/>
</dbReference>
<dbReference type="SUPFAM" id="SSF55874">
    <property type="entry name" value="ATPase domain of HSP90 chaperone/DNA topoisomerase II/histidine kinase"/>
    <property type="match status" value="1"/>
</dbReference>